<keyword evidence="2" id="KW-0238">DNA-binding</keyword>
<dbReference type="InterPro" id="IPR011991">
    <property type="entry name" value="ArsR-like_HTH"/>
</dbReference>
<evidence type="ECO:0000256" key="1">
    <source>
        <dbReference type="ARBA" id="ARBA00023015"/>
    </source>
</evidence>
<dbReference type="SUPFAM" id="SSF46785">
    <property type="entry name" value="Winged helix' DNA-binding domain"/>
    <property type="match status" value="1"/>
</dbReference>
<dbReference type="InterPro" id="IPR036388">
    <property type="entry name" value="WH-like_DNA-bd_sf"/>
</dbReference>
<dbReference type="PROSITE" id="PS50995">
    <property type="entry name" value="HTH_MARR_2"/>
    <property type="match status" value="1"/>
</dbReference>
<dbReference type="Proteomes" id="UP001300871">
    <property type="component" value="Unassembled WGS sequence"/>
</dbReference>
<dbReference type="GeneID" id="57971566"/>
<dbReference type="Proteomes" id="UP001203136">
    <property type="component" value="Unassembled WGS sequence"/>
</dbReference>
<evidence type="ECO:0000313" key="5">
    <source>
        <dbReference type="EMBL" id="MCK0085693.1"/>
    </source>
</evidence>
<name>A0AAW5F2L3_CLOSY</name>
<dbReference type="PANTHER" id="PTHR42756:SF1">
    <property type="entry name" value="TRANSCRIPTIONAL REPRESSOR OF EMRAB OPERON"/>
    <property type="match status" value="1"/>
</dbReference>
<evidence type="ECO:0000313" key="7">
    <source>
        <dbReference type="Proteomes" id="UP001203136"/>
    </source>
</evidence>
<dbReference type="GO" id="GO:0003700">
    <property type="term" value="F:DNA-binding transcription factor activity"/>
    <property type="evidence" value="ECO:0007669"/>
    <property type="project" value="InterPro"/>
</dbReference>
<feature type="domain" description="HTH marR-type" evidence="4">
    <location>
        <begin position="8"/>
        <end position="145"/>
    </location>
</feature>
<protein>
    <submittedName>
        <fullName evidence="5">MarR family transcriptional regulator</fullName>
    </submittedName>
</protein>
<dbReference type="InterPro" id="IPR036390">
    <property type="entry name" value="WH_DNA-bd_sf"/>
</dbReference>
<dbReference type="RefSeq" id="WP_003510722.1">
    <property type="nucleotide sequence ID" value="NZ_BAABZD010000004.1"/>
</dbReference>
<evidence type="ECO:0000259" key="4">
    <source>
        <dbReference type="PROSITE" id="PS50995"/>
    </source>
</evidence>
<evidence type="ECO:0000313" key="6">
    <source>
        <dbReference type="EMBL" id="MDB2000883.1"/>
    </source>
</evidence>
<keyword evidence="1" id="KW-0805">Transcription regulation</keyword>
<organism evidence="5 7">
    <name type="scientific">Clostridium symbiosum</name>
    <name type="common">Bacteroides symbiosus</name>
    <dbReference type="NCBI Taxonomy" id="1512"/>
    <lineage>
        <taxon>Bacteria</taxon>
        <taxon>Bacillati</taxon>
        <taxon>Bacillota</taxon>
        <taxon>Clostridia</taxon>
        <taxon>Lachnospirales</taxon>
        <taxon>Lachnospiraceae</taxon>
        <taxon>Otoolea</taxon>
    </lineage>
</organism>
<reference evidence="6" key="2">
    <citation type="submission" date="2023-01" db="EMBL/GenBank/DDBJ databases">
        <title>Human gut microbiome strain richness.</title>
        <authorList>
            <person name="Chen-Liaw A."/>
        </authorList>
    </citation>
    <scope>NUCLEOTIDE SEQUENCE</scope>
    <source>
        <strain evidence="6">B1_m1001713B170214d0_201011</strain>
    </source>
</reference>
<sequence length="167" mass="19681">MDARYTIYHEMIDELDESYRLMHEYDSMIHDYGTAVLYQAESKIIHLVGERPGITAVELSAILRKTPSACSQILRKLRQKGWIEQTRNADNNREYNLTLTPEGWAIYEGHNQFEQRCYKRTYKNLEAFSDEQLRIFVEIQKKLNETFVLDVEESRETSANRKAGKQP</sequence>
<dbReference type="InterPro" id="IPR000835">
    <property type="entry name" value="HTH_MarR-typ"/>
</dbReference>
<proteinExistence type="predicted"/>
<gene>
    <name evidence="5" type="ORF">K5I21_07390</name>
    <name evidence="6" type="ORF">PM006_11785</name>
</gene>
<dbReference type="Gene3D" id="1.10.10.10">
    <property type="entry name" value="Winged helix-like DNA-binding domain superfamily/Winged helix DNA-binding domain"/>
    <property type="match status" value="1"/>
</dbReference>
<keyword evidence="3" id="KW-0804">Transcription</keyword>
<dbReference type="Pfam" id="PF01047">
    <property type="entry name" value="MarR"/>
    <property type="match status" value="1"/>
</dbReference>
<dbReference type="PANTHER" id="PTHR42756">
    <property type="entry name" value="TRANSCRIPTIONAL REGULATOR, MARR"/>
    <property type="match status" value="1"/>
</dbReference>
<dbReference type="SMART" id="SM00347">
    <property type="entry name" value="HTH_MARR"/>
    <property type="match status" value="1"/>
</dbReference>
<comment type="caution">
    <text evidence="5">The sequence shown here is derived from an EMBL/GenBank/DDBJ whole genome shotgun (WGS) entry which is preliminary data.</text>
</comment>
<evidence type="ECO:0000256" key="2">
    <source>
        <dbReference type="ARBA" id="ARBA00023125"/>
    </source>
</evidence>
<dbReference type="EMBL" id="JAINVB010000001">
    <property type="protein sequence ID" value="MCK0085693.1"/>
    <property type="molecule type" value="Genomic_DNA"/>
</dbReference>
<accession>A0AAW5F2L3</accession>
<dbReference type="GO" id="GO:0003677">
    <property type="term" value="F:DNA binding"/>
    <property type="evidence" value="ECO:0007669"/>
    <property type="project" value="UniProtKB-KW"/>
</dbReference>
<dbReference type="AlphaFoldDB" id="A0AAW5F2L3"/>
<evidence type="ECO:0000256" key="3">
    <source>
        <dbReference type="ARBA" id="ARBA00023163"/>
    </source>
</evidence>
<dbReference type="EMBL" id="JAQLGM010000027">
    <property type="protein sequence ID" value="MDB2000883.1"/>
    <property type="molecule type" value="Genomic_DNA"/>
</dbReference>
<dbReference type="CDD" id="cd00090">
    <property type="entry name" value="HTH_ARSR"/>
    <property type="match status" value="1"/>
</dbReference>
<reference evidence="5" key="1">
    <citation type="journal article" date="2022" name="Cell Host Microbe">
        <title>Colonization of the live biotherapeutic product VE303 and modulation of the microbiota and metabolites in healthy volunteers.</title>
        <authorList>
            <person name="Dsouza M."/>
            <person name="Menon R."/>
            <person name="Crossette E."/>
            <person name="Bhattarai S.K."/>
            <person name="Schneider J."/>
            <person name="Kim Y.G."/>
            <person name="Reddy S."/>
            <person name="Caballero S."/>
            <person name="Felix C."/>
            <person name="Cornacchione L."/>
            <person name="Hendrickson J."/>
            <person name="Watson A.R."/>
            <person name="Minot S.S."/>
            <person name="Greenfield N."/>
            <person name="Schopf L."/>
            <person name="Szabady R."/>
            <person name="Patarroyo J."/>
            <person name="Smith W."/>
            <person name="Harrison P."/>
            <person name="Kuijper E.J."/>
            <person name="Kelly C.P."/>
            <person name="Olle B."/>
            <person name="Bobilev D."/>
            <person name="Silber J.L."/>
            <person name="Bucci V."/>
            <person name="Roberts B."/>
            <person name="Faith J."/>
            <person name="Norman J.M."/>
        </authorList>
    </citation>
    <scope>NUCLEOTIDE SEQUENCE</scope>
    <source>
        <strain evidence="5">VE303-04</strain>
    </source>
</reference>